<evidence type="ECO:0000256" key="6">
    <source>
        <dbReference type="HAMAP-Rule" id="MF_01944"/>
    </source>
</evidence>
<comment type="function">
    <text evidence="6">Catalyzes the transfer of an acyl chain from an acyl-[acyl-carrier-protein] (ACP) to a Kdo(2)-(acyl)-lipid IV(A) to form a Kdo(2)-lipid A.</text>
</comment>
<reference evidence="7 8" key="1">
    <citation type="submission" date="2007-01" db="EMBL/GenBank/DDBJ databases">
        <title>Complete sequence of Psychromonas ingrahamii 37.</title>
        <authorList>
            <consortium name="US DOE Joint Genome Institute"/>
            <person name="Copeland A."/>
            <person name="Lucas S."/>
            <person name="Lapidus A."/>
            <person name="Barry K."/>
            <person name="Detter J.C."/>
            <person name="Glavina del Rio T."/>
            <person name="Hammon N."/>
            <person name="Israni S."/>
            <person name="Dalin E."/>
            <person name="Tice H."/>
            <person name="Pitluck S."/>
            <person name="Thompson L.S."/>
            <person name="Brettin T."/>
            <person name="Bruce D."/>
            <person name="Han C."/>
            <person name="Tapia R."/>
            <person name="Schmutz J."/>
            <person name="Larimer F."/>
            <person name="Land M."/>
            <person name="Hauser L."/>
            <person name="Kyrpides N."/>
            <person name="Ivanova N."/>
            <person name="Staley J."/>
            <person name="Richardson P."/>
        </authorList>
    </citation>
    <scope>NUCLEOTIDE SEQUENCE [LARGE SCALE GENOMIC DNA]</scope>
    <source>
        <strain evidence="7 8">37</strain>
    </source>
</reference>
<proteinExistence type="inferred from homology"/>
<comment type="catalytic activity">
    <reaction evidence="6">
        <text>an alpha-Kdo-(2-&gt;4)-alpha-Kdo-(2-&gt;6)-(acyl)-lipid IVA + a fatty acyl-[ACP] = an alpha-Kdo-(2-&gt;4)-alpha-Kdo-(2-&gt;6)-lipid A + holo-[ACP]</text>
        <dbReference type="Rhea" id="RHEA:69400"/>
        <dbReference type="Rhea" id="RHEA-COMP:9685"/>
        <dbReference type="Rhea" id="RHEA-COMP:14125"/>
        <dbReference type="ChEBI" id="CHEBI:64479"/>
        <dbReference type="ChEBI" id="CHEBI:138651"/>
        <dbReference type="ChEBI" id="CHEBI:176430"/>
        <dbReference type="ChEBI" id="CHEBI:176431"/>
        <dbReference type="EC" id="2.3.1.243"/>
    </reaction>
</comment>
<keyword evidence="1 6" id="KW-1003">Cell membrane</keyword>
<dbReference type="HAMAP" id="MF_01944">
    <property type="entry name" value="Lipid_A_LpxM"/>
    <property type="match status" value="1"/>
</dbReference>
<keyword evidence="6" id="KW-0448">Lipopolysaccharide biosynthesis</keyword>
<dbReference type="InterPro" id="IPR011921">
    <property type="entry name" value="Lipid_A_MsbB"/>
</dbReference>
<keyword evidence="3 6" id="KW-0808">Transferase</keyword>
<dbReference type="NCBIfam" id="TIGR02208">
    <property type="entry name" value="lipid_A_msbB"/>
    <property type="match status" value="1"/>
</dbReference>
<dbReference type="STRING" id="357804.Ping_1974"/>
<dbReference type="GO" id="GO:0005886">
    <property type="term" value="C:plasma membrane"/>
    <property type="evidence" value="ECO:0007669"/>
    <property type="project" value="UniProtKB-SubCell"/>
</dbReference>
<evidence type="ECO:0000256" key="2">
    <source>
        <dbReference type="ARBA" id="ARBA00022519"/>
    </source>
</evidence>
<evidence type="ECO:0000256" key="5">
    <source>
        <dbReference type="ARBA" id="ARBA00023315"/>
    </source>
</evidence>
<comment type="similarity">
    <text evidence="6">Belongs to the LpxL/LpxM/LpxP family. LpxM subfamily.</text>
</comment>
<dbReference type="Proteomes" id="UP000000639">
    <property type="component" value="Chromosome"/>
</dbReference>
<keyword evidence="4 6" id="KW-0472">Membrane</keyword>
<keyword evidence="8" id="KW-1185">Reference proteome</keyword>
<comment type="subcellular location">
    <subcellularLocation>
        <location evidence="6">Cell inner membrane</location>
        <topology evidence="6">Single-pass membrane protein</topology>
    </subcellularLocation>
</comment>
<evidence type="ECO:0000313" key="8">
    <source>
        <dbReference type="Proteomes" id="UP000000639"/>
    </source>
</evidence>
<evidence type="ECO:0000256" key="4">
    <source>
        <dbReference type="ARBA" id="ARBA00023136"/>
    </source>
</evidence>
<name>A1SW77_PSYIN</name>
<keyword evidence="6" id="KW-1133">Transmembrane helix</keyword>
<evidence type="ECO:0000256" key="3">
    <source>
        <dbReference type="ARBA" id="ARBA00022679"/>
    </source>
</evidence>
<protein>
    <recommendedName>
        <fullName evidence="6">Lipid A biosynthesis acyltransferase</fullName>
        <ecNumber evidence="6">2.3.1.243</ecNumber>
    </recommendedName>
    <alternativeName>
        <fullName evidence="6">Kdo(2)-lauroyl-lipid IV(A) acyltransferase</fullName>
    </alternativeName>
</protein>
<dbReference type="UniPathway" id="UPA00030"/>
<feature type="short sequence motif" description="HXXXXD motif" evidence="6">
    <location>
        <begin position="139"/>
        <end position="144"/>
    </location>
</feature>
<dbReference type="GO" id="GO:0009103">
    <property type="term" value="P:lipopolysaccharide biosynthetic process"/>
    <property type="evidence" value="ECO:0007669"/>
    <property type="project" value="UniProtKB-UniRule"/>
</dbReference>
<dbReference type="eggNOG" id="COG1560">
    <property type="taxonomic scope" value="Bacteria"/>
</dbReference>
<dbReference type="CDD" id="cd07984">
    <property type="entry name" value="LPLAT_LABLAT-like"/>
    <property type="match status" value="1"/>
</dbReference>
<dbReference type="RefSeq" id="WP_011770302.1">
    <property type="nucleotide sequence ID" value="NC_008709.1"/>
</dbReference>
<keyword evidence="2 6" id="KW-0997">Cell inner membrane</keyword>
<dbReference type="AlphaFoldDB" id="A1SW77"/>
<evidence type="ECO:0000313" key="7">
    <source>
        <dbReference type="EMBL" id="ABM03742.1"/>
    </source>
</evidence>
<comment type="pathway">
    <text evidence="6">Bacterial outer membrane biogenesis; lipopolysaccharide biosynthesis.</text>
</comment>
<feature type="transmembrane region" description="Helical" evidence="6">
    <location>
        <begin position="21"/>
        <end position="39"/>
    </location>
</feature>
<comment type="pathway">
    <text evidence="6">Glycolipid biosynthesis; KDO(2)-lipid A biosynthesis; KDO(2)-lipid A from CMP-3-deoxy-D-manno-octulosonate and lipid IV(A): step 4/4.</text>
</comment>
<dbReference type="PANTHER" id="PTHR30606">
    <property type="entry name" value="LIPID A BIOSYNTHESIS LAUROYL ACYLTRANSFERASE"/>
    <property type="match status" value="1"/>
</dbReference>
<organism evidence="7 8">
    <name type="scientific">Psychromonas ingrahamii (strain DSM 17664 / CCUG 51855 / 37)</name>
    <dbReference type="NCBI Taxonomy" id="357804"/>
    <lineage>
        <taxon>Bacteria</taxon>
        <taxon>Pseudomonadati</taxon>
        <taxon>Pseudomonadota</taxon>
        <taxon>Gammaproteobacteria</taxon>
        <taxon>Alteromonadales</taxon>
        <taxon>Psychromonadaceae</taxon>
        <taxon>Psychromonas</taxon>
    </lineage>
</organism>
<dbReference type="PANTHER" id="PTHR30606:SF4">
    <property type="entry name" value="LIPID A BIOSYNTHESIS MYRISTOYLTRANSFERASE"/>
    <property type="match status" value="1"/>
</dbReference>
<dbReference type="InterPro" id="IPR004960">
    <property type="entry name" value="LipA_acyltrans"/>
</dbReference>
<dbReference type="EC" id="2.3.1.243" evidence="6"/>
<dbReference type="UniPathway" id="UPA00360">
    <property type="reaction ID" value="UER00486"/>
</dbReference>
<dbReference type="HOGENOM" id="CLU_049421_1_0_6"/>
<dbReference type="GO" id="GO:0016747">
    <property type="term" value="F:acyltransferase activity, transferring groups other than amino-acyl groups"/>
    <property type="evidence" value="ECO:0007669"/>
    <property type="project" value="InterPro"/>
</dbReference>
<dbReference type="GO" id="GO:0036104">
    <property type="term" value="P:Kdo2-lipid A biosynthetic process"/>
    <property type="evidence" value="ECO:0007669"/>
    <property type="project" value="UniProtKB-UniRule"/>
</dbReference>
<dbReference type="Pfam" id="PF03279">
    <property type="entry name" value="Lip_A_acyltrans"/>
    <property type="match status" value="1"/>
</dbReference>
<keyword evidence="5 6" id="KW-0012">Acyltransferase</keyword>
<dbReference type="OrthoDB" id="9803456at2"/>
<evidence type="ECO:0000256" key="1">
    <source>
        <dbReference type="ARBA" id="ARBA00022475"/>
    </source>
</evidence>
<sequence length="321" mass="37231">MTQYQSRFDTSLKKQHFLPKYWGTWLLLGLLFLFSYLPIKWRDCFATFIANKLYDTKFLNKRKKIAFINLGLCFPEYNEADKDALMRENFRAVTQILLSLGELAFRSQAFLIKRINFIGEHYIKEAEAQDKAIIFLAPHCYGLDFAGAAAISARGYPLSSMFKDYNNPIFDWFVTGYRTRFTKLAGKGTLYHRSEGLKPAIKSLRDKAHFYYLPDEDHGRENSIFTDFYATKKATLPVIGRLAKLGRAVVIPVYTSYNANTSKIDVICHAPLQNFPQGDELQQTELMNRAIEKVIDENRAQYMWTLKLLKTRPEEGVDIYK</sequence>
<accession>A1SW77</accession>
<gene>
    <name evidence="6" type="primary">lpxM</name>
    <name evidence="7" type="ordered locus">Ping_1974</name>
</gene>
<keyword evidence="6" id="KW-0812">Transmembrane</keyword>
<dbReference type="EMBL" id="CP000510">
    <property type="protein sequence ID" value="ABM03742.1"/>
    <property type="molecule type" value="Genomic_DNA"/>
</dbReference>
<dbReference type="GO" id="GO:0009276">
    <property type="term" value="C:Gram-negative-bacterium-type cell wall"/>
    <property type="evidence" value="ECO:0007669"/>
    <property type="project" value="InterPro"/>
</dbReference>
<dbReference type="PIRSF" id="PIRSF026649">
    <property type="entry name" value="MsbB"/>
    <property type="match status" value="1"/>
</dbReference>
<dbReference type="KEGG" id="pin:Ping_1974"/>